<dbReference type="Proteomes" id="UP000256601">
    <property type="component" value="Unassembled WGS sequence"/>
</dbReference>
<name>A0A371CC50_YARLL</name>
<evidence type="ECO:0000256" key="9">
    <source>
        <dbReference type="ARBA" id="ARBA00023224"/>
    </source>
</evidence>
<dbReference type="PRINTS" id="PR00899">
    <property type="entry name" value="GPCRSTE3"/>
</dbReference>
<dbReference type="CDD" id="cd14966">
    <property type="entry name" value="7tmD_STE3"/>
    <property type="match status" value="1"/>
</dbReference>
<keyword evidence="3" id="KW-0589">Pheromone response</keyword>
<keyword evidence="6" id="KW-0297">G-protein coupled receptor</keyword>
<dbReference type="OrthoDB" id="2874149at2759"/>
<dbReference type="EMBL" id="KZ858958">
    <property type="protein sequence ID" value="RDW27881.1"/>
    <property type="molecule type" value="Genomic_DNA"/>
</dbReference>
<dbReference type="GO" id="GO:0005886">
    <property type="term" value="C:plasma membrane"/>
    <property type="evidence" value="ECO:0007669"/>
    <property type="project" value="TreeGrafter"/>
</dbReference>
<evidence type="ECO:0000313" key="10">
    <source>
        <dbReference type="EMBL" id="RDW27881.1"/>
    </source>
</evidence>
<gene>
    <name evidence="10" type="ORF">B0I71DRAFT_114415</name>
</gene>
<accession>A0A371CC50</accession>
<evidence type="ECO:0000256" key="1">
    <source>
        <dbReference type="ARBA" id="ARBA00004141"/>
    </source>
</evidence>
<evidence type="ECO:0000256" key="2">
    <source>
        <dbReference type="ARBA" id="ARBA00011085"/>
    </source>
</evidence>
<evidence type="ECO:0000256" key="6">
    <source>
        <dbReference type="ARBA" id="ARBA00023040"/>
    </source>
</evidence>
<dbReference type="GO" id="GO:0000750">
    <property type="term" value="P:pheromone-dependent signal transduction involved in conjugation with cellular fusion"/>
    <property type="evidence" value="ECO:0007669"/>
    <property type="project" value="TreeGrafter"/>
</dbReference>
<keyword evidence="7" id="KW-0472">Membrane</keyword>
<dbReference type="PANTHER" id="PTHR28097:SF1">
    <property type="entry name" value="PHEROMONE A FACTOR RECEPTOR"/>
    <property type="match status" value="1"/>
</dbReference>
<keyword evidence="5" id="KW-1133">Transmembrane helix</keyword>
<dbReference type="AlphaFoldDB" id="A0A371CC50"/>
<evidence type="ECO:0000256" key="4">
    <source>
        <dbReference type="ARBA" id="ARBA00022692"/>
    </source>
</evidence>
<protein>
    <submittedName>
        <fullName evidence="10">Pheromone A receptor-domain-containing protein</fullName>
    </submittedName>
</protein>
<organism evidence="10 11">
    <name type="scientific">Yarrowia lipolytica</name>
    <name type="common">Candida lipolytica</name>
    <dbReference type="NCBI Taxonomy" id="4952"/>
    <lineage>
        <taxon>Eukaryota</taxon>
        <taxon>Fungi</taxon>
        <taxon>Dikarya</taxon>
        <taxon>Ascomycota</taxon>
        <taxon>Saccharomycotina</taxon>
        <taxon>Dipodascomycetes</taxon>
        <taxon>Dipodascales</taxon>
        <taxon>Dipodascales incertae sedis</taxon>
        <taxon>Yarrowia</taxon>
    </lineage>
</organism>
<evidence type="ECO:0000256" key="5">
    <source>
        <dbReference type="ARBA" id="ARBA00022989"/>
    </source>
</evidence>
<comment type="subcellular location">
    <subcellularLocation>
        <location evidence="1">Membrane</location>
        <topology evidence="1">Multi-pass membrane protein</topology>
    </subcellularLocation>
</comment>
<keyword evidence="8 10" id="KW-0675">Receptor</keyword>
<keyword evidence="9" id="KW-0807">Transducer</keyword>
<dbReference type="InterPro" id="IPR001499">
    <property type="entry name" value="GPCR_STE3"/>
</dbReference>
<reference evidence="10 11" key="1">
    <citation type="submission" date="2018-07" db="EMBL/GenBank/DDBJ databases">
        <title>Draft Genome Assemblies for Five Robust Yarrowia lipolytica Strains Exhibiting High Lipid Production and Pentose Sugar Utilization and Sugar Alcohol Secretion from Undetoxified Lignocellulosic Biomass Hydrolysates.</title>
        <authorList>
            <consortium name="DOE Joint Genome Institute"/>
            <person name="Walker C."/>
            <person name="Ryu S."/>
            <person name="Na H."/>
            <person name="Zane M."/>
            <person name="LaButti K."/>
            <person name="Lipzen A."/>
            <person name="Haridas S."/>
            <person name="Barry K."/>
            <person name="Grigoriev I.V."/>
            <person name="Quarterman J."/>
            <person name="Slininger P."/>
            <person name="Dien B."/>
            <person name="Trinh C.T."/>
        </authorList>
    </citation>
    <scope>NUCLEOTIDE SEQUENCE [LARGE SCALE GENOMIC DNA]</scope>
    <source>
        <strain evidence="10 11">YB392</strain>
    </source>
</reference>
<evidence type="ECO:0000313" key="11">
    <source>
        <dbReference type="Proteomes" id="UP000256601"/>
    </source>
</evidence>
<dbReference type="Pfam" id="PF02076">
    <property type="entry name" value="STE3"/>
    <property type="match status" value="1"/>
</dbReference>
<evidence type="ECO:0000256" key="3">
    <source>
        <dbReference type="ARBA" id="ARBA00022507"/>
    </source>
</evidence>
<proteinExistence type="inferred from homology"/>
<dbReference type="VEuPathDB" id="FungiDB:YALI0_F11913g"/>
<keyword evidence="4" id="KW-0812">Transmembrane</keyword>
<sequence>MSLQKTLQAVNILGILCLIAPTAWHIKRRNYMALSLFFTLFVGQLMMLINASVWGGDDFETVWDGWGYCQLAVRVLSALDTIIMCCSIATIRALCLILRDGGGPVRSWKTVTAELLICWGFPILFMALTVLLDVGPYALVKYQGCIALFGESWVMFIIYQLRRPLLGIIAFIYATLCIYRVYKKRKDFRDILATSNTGLNTSRFTRLLLHAIGVIMIVLPVNLTVFVIDLTQMIWQPYSLYDYRHTSLWDDEIYRIDSDRISWWLWIYLPISLLTFIFFGTGKDALVMYTSVIRKLTFQKEEIPGVAELRSRNRYAPPDERLFREKPRRRNRFSWFSKSSDKTLPFDNMGEPVTVSVTSFKALDSLDSPTTPVNTDIMSNVLEVEKKV</sequence>
<dbReference type="VEuPathDB" id="FungiDB:YALI1_F15769g"/>
<evidence type="ECO:0000256" key="7">
    <source>
        <dbReference type="ARBA" id="ARBA00023136"/>
    </source>
</evidence>
<dbReference type="GO" id="GO:0004932">
    <property type="term" value="F:mating-type factor pheromone receptor activity"/>
    <property type="evidence" value="ECO:0007669"/>
    <property type="project" value="InterPro"/>
</dbReference>
<comment type="similarity">
    <text evidence="2">Belongs to the G-protein coupled receptor 4 family.</text>
</comment>
<evidence type="ECO:0000256" key="8">
    <source>
        <dbReference type="ARBA" id="ARBA00023170"/>
    </source>
</evidence>
<dbReference type="PANTHER" id="PTHR28097">
    <property type="entry name" value="PHEROMONE A FACTOR RECEPTOR"/>
    <property type="match status" value="1"/>
</dbReference>